<comment type="caution">
    <text evidence="4">The sequence shown here is derived from an EMBL/GenBank/DDBJ whole genome shotgun (WGS) entry which is preliminary data.</text>
</comment>
<dbReference type="InterPro" id="IPR029063">
    <property type="entry name" value="SAM-dependent_MTases_sf"/>
</dbReference>
<dbReference type="Pfam" id="PF13489">
    <property type="entry name" value="Methyltransf_23"/>
    <property type="match status" value="1"/>
</dbReference>
<keyword evidence="2" id="KW-0808">Transferase</keyword>
<evidence type="ECO:0000313" key="5">
    <source>
        <dbReference type="Proteomes" id="UP001165270"/>
    </source>
</evidence>
<dbReference type="SUPFAM" id="SSF53335">
    <property type="entry name" value="S-adenosyl-L-methionine-dependent methyltransferases"/>
    <property type="match status" value="1"/>
</dbReference>
<organism evidence="4 5">
    <name type="scientific">Streptomyces spinosisporus</name>
    <dbReference type="NCBI Taxonomy" id="2927582"/>
    <lineage>
        <taxon>Bacteria</taxon>
        <taxon>Bacillati</taxon>
        <taxon>Actinomycetota</taxon>
        <taxon>Actinomycetes</taxon>
        <taxon>Kitasatosporales</taxon>
        <taxon>Streptomycetaceae</taxon>
        <taxon>Streptomyces</taxon>
    </lineage>
</organism>
<name>A0ABS9XUW3_9ACTN</name>
<proteinExistence type="predicted"/>
<sequence>MPTPSSTPESASPSAPESAPASSPAATPESDPAPTPNRPHEHRDIAESFGADPERYDRARPRYPEALVRRIADALPGPDVLDVGCGTGISARQFQEAGCTVLGVDPDPRMAALARRLGTDAEVATFEAWEPGQRRFDAVVAGTAWHWVDHAAGVAKAAKLLRPGGLLALFWNVADIPADLAEAVADSCERVMPDAPFDFRAALTRSVVDGYQSFLVRAADGIREAGGFDEPEQWRHDWEFTYTRDAWLDVVPTQGAFTRLPPDKLAEILAAVGTAIDARGGTVTMPYATLAVIARRT</sequence>
<feature type="compositionally biased region" description="Low complexity" evidence="3">
    <location>
        <begin position="1"/>
        <end position="30"/>
    </location>
</feature>
<dbReference type="PANTHER" id="PTHR44942:SF4">
    <property type="entry name" value="METHYLTRANSFERASE TYPE 11 DOMAIN-CONTAINING PROTEIN"/>
    <property type="match status" value="1"/>
</dbReference>
<dbReference type="Gene3D" id="3.40.50.150">
    <property type="entry name" value="Vaccinia Virus protein VP39"/>
    <property type="match status" value="1"/>
</dbReference>
<dbReference type="PANTHER" id="PTHR44942">
    <property type="entry name" value="METHYLTRANSF_11 DOMAIN-CONTAINING PROTEIN"/>
    <property type="match status" value="1"/>
</dbReference>
<reference evidence="4" key="1">
    <citation type="submission" date="2022-03" db="EMBL/GenBank/DDBJ databases">
        <title>Streptomyces 7R015 and 7R016 isolated from Barleria lupulina in Thailand.</title>
        <authorList>
            <person name="Kanchanasin P."/>
            <person name="Phongsopitanun W."/>
            <person name="Tanasupawat S."/>
        </authorList>
    </citation>
    <scope>NUCLEOTIDE SEQUENCE</scope>
    <source>
        <strain evidence="4">7R016</strain>
    </source>
</reference>
<dbReference type="GO" id="GO:0008168">
    <property type="term" value="F:methyltransferase activity"/>
    <property type="evidence" value="ECO:0007669"/>
    <property type="project" value="UniProtKB-KW"/>
</dbReference>
<evidence type="ECO:0000256" key="3">
    <source>
        <dbReference type="SAM" id="MobiDB-lite"/>
    </source>
</evidence>
<evidence type="ECO:0000313" key="4">
    <source>
        <dbReference type="EMBL" id="MCI3245839.1"/>
    </source>
</evidence>
<evidence type="ECO:0000256" key="1">
    <source>
        <dbReference type="ARBA" id="ARBA00022603"/>
    </source>
</evidence>
<evidence type="ECO:0000256" key="2">
    <source>
        <dbReference type="ARBA" id="ARBA00022679"/>
    </source>
</evidence>
<feature type="compositionally biased region" description="Basic and acidic residues" evidence="3">
    <location>
        <begin position="38"/>
        <end position="58"/>
    </location>
</feature>
<gene>
    <name evidence="4" type="ORF">MQN93_39695</name>
</gene>
<feature type="region of interest" description="Disordered" evidence="3">
    <location>
        <begin position="1"/>
        <end position="58"/>
    </location>
</feature>
<protein>
    <submittedName>
        <fullName evidence="4">Methyltransferase domain-containing protein</fullName>
    </submittedName>
</protein>
<dbReference type="GO" id="GO:0032259">
    <property type="term" value="P:methylation"/>
    <property type="evidence" value="ECO:0007669"/>
    <property type="project" value="UniProtKB-KW"/>
</dbReference>
<dbReference type="EMBL" id="JALDAX010000025">
    <property type="protein sequence ID" value="MCI3245839.1"/>
    <property type="molecule type" value="Genomic_DNA"/>
</dbReference>
<accession>A0ABS9XUW3</accession>
<dbReference type="Proteomes" id="UP001165270">
    <property type="component" value="Unassembled WGS sequence"/>
</dbReference>
<dbReference type="RefSeq" id="WP_242713320.1">
    <property type="nucleotide sequence ID" value="NZ_JALDAX010000025.1"/>
</dbReference>
<keyword evidence="5" id="KW-1185">Reference proteome</keyword>
<dbReference type="CDD" id="cd02440">
    <property type="entry name" value="AdoMet_MTases"/>
    <property type="match status" value="1"/>
</dbReference>
<keyword evidence="1 4" id="KW-0489">Methyltransferase</keyword>
<dbReference type="InterPro" id="IPR051052">
    <property type="entry name" value="Diverse_substrate_MTase"/>
</dbReference>